<sequence length="131" mass="14032">MSHLTFESSPELDKVANHGALAKRLCDALPVPGKHLSGGVRCTGIGANERPITEDAELCHVLNRRLRQGPGRDDAMREGVVDCSYAAVKTALTPQPGNAPVSLSLPVQGIETRMCRTGWPPIPGALRERTN</sequence>
<dbReference type="Proteomes" id="UP000050471">
    <property type="component" value="Unassembled WGS sequence"/>
</dbReference>
<reference evidence="1 2" key="1">
    <citation type="submission" date="2015-09" db="EMBL/GenBank/DDBJ databases">
        <title>Draft genome sequence of Aliiroseovarius crassostreae CV919-312TSm, the causative agent of Roseovarius Oyster Disease (formerly Juvenile Oyster Disease).</title>
        <authorList>
            <person name="Kessner L."/>
            <person name="Spinard E."/>
            <person name="Nelson D."/>
        </authorList>
    </citation>
    <scope>NUCLEOTIDE SEQUENCE [LARGE SCALE GENOMIC DNA]</scope>
    <source>
        <strain evidence="1 2">CV919-312</strain>
    </source>
</reference>
<dbReference type="InterPro" id="IPR014347">
    <property type="entry name" value="Tautomerase/MIF_sf"/>
</dbReference>
<dbReference type="EMBL" id="LKBA01000006">
    <property type="protein sequence ID" value="KPN63197.1"/>
    <property type="molecule type" value="Genomic_DNA"/>
</dbReference>
<proteinExistence type="predicted"/>
<name>A0A0P7IVI8_9RHOB</name>
<comment type="caution">
    <text evidence="1">The sequence shown here is derived from an EMBL/GenBank/DDBJ whole genome shotgun (WGS) entry which is preliminary data.</text>
</comment>
<dbReference type="InterPro" id="IPR004220">
    <property type="entry name" value="5-COMe_2-OHmuconate_Isoase"/>
</dbReference>
<gene>
    <name evidence="1" type="ORF">AKJ29_10890</name>
</gene>
<keyword evidence="2" id="KW-1185">Reference proteome</keyword>
<evidence type="ECO:0000313" key="1">
    <source>
        <dbReference type="EMBL" id="KPN63197.1"/>
    </source>
</evidence>
<organism evidence="1 2">
    <name type="scientific">Aliiroseovarius crassostreae</name>
    <dbReference type="NCBI Taxonomy" id="154981"/>
    <lineage>
        <taxon>Bacteria</taxon>
        <taxon>Pseudomonadati</taxon>
        <taxon>Pseudomonadota</taxon>
        <taxon>Alphaproteobacteria</taxon>
        <taxon>Rhodobacterales</taxon>
        <taxon>Paracoccaceae</taxon>
        <taxon>Aliiroseovarius</taxon>
    </lineage>
</organism>
<accession>A0A0P7IVI8</accession>
<dbReference type="STRING" id="154981.AKJ29_10890"/>
<dbReference type="RefSeq" id="WP_055189315.1">
    <property type="nucleotide sequence ID" value="NZ_FPBS01000007.1"/>
</dbReference>
<dbReference type="AlphaFoldDB" id="A0A0P7IVI8"/>
<dbReference type="OrthoDB" id="9814215at2"/>
<dbReference type="Pfam" id="PF02962">
    <property type="entry name" value="CHMI"/>
    <property type="match status" value="1"/>
</dbReference>
<dbReference type="Gene3D" id="3.30.429.10">
    <property type="entry name" value="Macrophage Migration Inhibitory Factor"/>
    <property type="match status" value="1"/>
</dbReference>
<evidence type="ECO:0000313" key="2">
    <source>
        <dbReference type="Proteomes" id="UP000050471"/>
    </source>
</evidence>
<protein>
    <submittedName>
        <fullName evidence="1">Uncharacterized protein</fullName>
    </submittedName>
</protein>
<dbReference type="GO" id="GO:0008704">
    <property type="term" value="F:5-carboxymethyl-2-hydroxymuconate delta-isomerase activity"/>
    <property type="evidence" value="ECO:0007669"/>
    <property type="project" value="InterPro"/>
</dbReference>